<dbReference type="OrthoDB" id="3035606at2"/>
<sequence length="135" mass="16458">MRKSDLILYFANQISKRIVKTSIRQFQSWHITLSGNDSRLKNTWDEICVQIQGEYSFNWNDYVNAIETHLMEEVRRLNEYEKFSLWLQTDQGLYYDEEENETPEIYDEDIMYYLKSEIFKKAGNWSNERIRKYLG</sequence>
<gene>
    <name evidence="1" type="ORF">CLW00_12019</name>
</gene>
<accession>A0A2T0WCP1</accession>
<protein>
    <submittedName>
        <fullName evidence="1">Uncharacterized protein</fullName>
    </submittedName>
</protein>
<name>A0A2T0WCP1_9BACT</name>
<evidence type="ECO:0000313" key="1">
    <source>
        <dbReference type="EMBL" id="PRY84473.1"/>
    </source>
</evidence>
<evidence type="ECO:0000313" key="2">
    <source>
        <dbReference type="Proteomes" id="UP000238157"/>
    </source>
</evidence>
<dbReference type="RefSeq" id="WP_106135548.1">
    <property type="nucleotide sequence ID" value="NZ_PVTR01000020.1"/>
</dbReference>
<proteinExistence type="predicted"/>
<dbReference type="AlphaFoldDB" id="A0A2T0WCP1"/>
<organism evidence="1 2">
    <name type="scientific">Mongoliibacter ruber</name>
    <dbReference type="NCBI Taxonomy" id="1750599"/>
    <lineage>
        <taxon>Bacteria</taxon>
        <taxon>Pseudomonadati</taxon>
        <taxon>Bacteroidota</taxon>
        <taxon>Cytophagia</taxon>
        <taxon>Cytophagales</taxon>
        <taxon>Cyclobacteriaceae</taxon>
        <taxon>Mongoliibacter</taxon>
    </lineage>
</organism>
<keyword evidence="2" id="KW-1185">Reference proteome</keyword>
<dbReference type="Proteomes" id="UP000238157">
    <property type="component" value="Unassembled WGS sequence"/>
</dbReference>
<reference evidence="1 2" key="1">
    <citation type="submission" date="2018-03" db="EMBL/GenBank/DDBJ databases">
        <title>Genomic Encyclopedia of Archaeal and Bacterial Type Strains, Phase II (KMG-II): from individual species to whole genera.</title>
        <authorList>
            <person name="Goeker M."/>
        </authorList>
    </citation>
    <scope>NUCLEOTIDE SEQUENCE [LARGE SCALE GENOMIC DNA]</scope>
    <source>
        <strain evidence="1 2">DSM 27929</strain>
    </source>
</reference>
<dbReference type="EMBL" id="PVTR01000020">
    <property type="protein sequence ID" value="PRY84473.1"/>
    <property type="molecule type" value="Genomic_DNA"/>
</dbReference>
<comment type="caution">
    <text evidence="1">The sequence shown here is derived from an EMBL/GenBank/DDBJ whole genome shotgun (WGS) entry which is preliminary data.</text>
</comment>